<proteinExistence type="predicted"/>
<evidence type="ECO:0000256" key="3">
    <source>
        <dbReference type="ARBA" id="ARBA00022692"/>
    </source>
</evidence>
<organism evidence="9 10">
    <name type="scientific">Mycoplasmopsis agalactiae (strain NCTC 10123 / CIP 59.7 / PG2)</name>
    <name type="common">Mycoplasma agalactiae</name>
    <dbReference type="NCBI Taxonomy" id="347257"/>
    <lineage>
        <taxon>Bacteria</taxon>
        <taxon>Bacillati</taxon>
        <taxon>Mycoplasmatota</taxon>
        <taxon>Mycoplasmoidales</taxon>
        <taxon>Metamycoplasmataceae</taxon>
        <taxon>Mycoplasmopsis</taxon>
    </lineage>
</organism>
<dbReference type="GO" id="GO:0008320">
    <property type="term" value="F:protein transmembrane transporter activity"/>
    <property type="evidence" value="ECO:0007669"/>
    <property type="project" value="InterPro"/>
</dbReference>
<sequence length="78" mass="8967">MVKKNKIEAETKEAKKKKFLVRKFVKELKRVRWPSSKKSWAAFVQVIVFSMIFTLIVVGFVTLITFIFTKSGIKTGGV</sequence>
<feature type="transmembrane region" description="Helical" evidence="8">
    <location>
        <begin position="40"/>
        <end position="68"/>
    </location>
</feature>
<keyword evidence="6" id="KW-0811">Translocation</keyword>
<evidence type="ECO:0000313" key="9">
    <source>
        <dbReference type="EMBL" id="CBH40228.1"/>
    </source>
</evidence>
<evidence type="ECO:0000256" key="6">
    <source>
        <dbReference type="ARBA" id="ARBA00023010"/>
    </source>
</evidence>
<evidence type="ECO:0000256" key="8">
    <source>
        <dbReference type="SAM" id="Phobius"/>
    </source>
</evidence>
<dbReference type="GO" id="GO:0006886">
    <property type="term" value="P:intracellular protein transport"/>
    <property type="evidence" value="ECO:0007669"/>
    <property type="project" value="InterPro"/>
</dbReference>
<evidence type="ECO:0000256" key="4">
    <source>
        <dbReference type="ARBA" id="ARBA00022927"/>
    </source>
</evidence>
<dbReference type="STRING" id="347257.MAG0435"/>
<dbReference type="InterPro" id="IPR038379">
    <property type="entry name" value="SecE_sf"/>
</dbReference>
<keyword evidence="4" id="KW-0653">Protein transport</keyword>
<dbReference type="EMBL" id="CU179680">
    <property type="protein sequence ID" value="CBH40228.1"/>
    <property type="molecule type" value="Genomic_DNA"/>
</dbReference>
<dbReference type="Gene3D" id="1.20.5.1030">
    <property type="entry name" value="Preprotein translocase secy subunit"/>
    <property type="match status" value="1"/>
</dbReference>
<evidence type="ECO:0000256" key="1">
    <source>
        <dbReference type="ARBA" id="ARBA00004370"/>
    </source>
</evidence>
<name>D1CJ36_MYCAP</name>
<dbReference type="Pfam" id="PF00584">
    <property type="entry name" value="SecE"/>
    <property type="match status" value="1"/>
</dbReference>
<dbReference type="AlphaFoldDB" id="D1CJ36"/>
<dbReference type="GO" id="GO:0016020">
    <property type="term" value="C:membrane"/>
    <property type="evidence" value="ECO:0007669"/>
    <property type="project" value="UniProtKB-SubCell"/>
</dbReference>
<dbReference type="RefSeq" id="WP_013021712.1">
    <property type="nucleotide sequence ID" value="NC_009497.1"/>
</dbReference>
<evidence type="ECO:0000313" key="10">
    <source>
        <dbReference type="Proteomes" id="UP000007065"/>
    </source>
</evidence>
<dbReference type="GO" id="GO:0006605">
    <property type="term" value="P:protein targeting"/>
    <property type="evidence" value="ECO:0007669"/>
    <property type="project" value="InterPro"/>
</dbReference>
<evidence type="ECO:0000256" key="2">
    <source>
        <dbReference type="ARBA" id="ARBA00022448"/>
    </source>
</evidence>
<dbReference type="HOGENOM" id="CLU_196746_1_0_14"/>
<gene>
    <name evidence="9" type="ordered locus">MAG0435</name>
</gene>
<reference evidence="10" key="1">
    <citation type="journal article" date="2007" name="PLoS Genet.">
        <title>Being pathogenic, plastic, and sexual while living with a nearly minimal bacterial genome.</title>
        <authorList>
            <person name="Sirand-Pugnet P."/>
            <person name="Lartigue C."/>
            <person name="Marenda M."/>
            <person name="Jacob D."/>
            <person name="Barre A."/>
            <person name="Barbe V."/>
            <person name="Schenowitz C."/>
            <person name="Mangenot S."/>
            <person name="Couloux A."/>
            <person name="Segurens B."/>
            <person name="de Daruvar A."/>
            <person name="Blanchard A."/>
            <person name="Citti C."/>
        </authorList>
    </citation>
    <scope>NUCLEOTIDE SEQUENCE [LARGE SCALE GENOMIC DNA]</scope>
    <source>
        <strain evidence="10">PG2</strain>
    </source>
</reference>
<protein>
    <recommendedName>
        <fullName evidence="11">Preprotein translocase subunit SecE</fullName>
    </recommendedName>
</protein>
<keyword evidence="5 8" id="KW-1133">Transmembrane helix</keyword>
<keyword evidence="10" id="KW-1185">Reference proteome</keyword>
<keyword evidence="2" id="KW-0813">Transport</keyword>
<evidence type="ECO:0008006" key="11">
    <source>
        <dbReference type="Google" id="ProtNLM"/>
    </source>
</evidence>
<keyword evidence="7 8" id="KW-0472">Membrane</keyword>
<dbReference type="InterPro" id="IPR001901">
    <property type="entry name" value="Translocase_SecE/Sec61-g"/>
</dbReference>
<dbReference type="KEGG" id="maa:MAG0435"/>
<evidence type="ECO:0000256" key="7">
    <source>
        <dbReference type="ARBA" id="ARBA00023136"/>
    </source>
</evidence>
<dbReference type="GO" id="GO:0009306">
    <property type="term" value="P:protein secretion"/>
    <property type="evidence" value="ECO:0007669"/>
    <property type="project" value="InterPro"/>
</dbReference>
<dbReference type="InterPro" id="IPR005807">
    <property type="entry name" value="SecE_bac"/>
</dbReference>
<dbReference type="Proteomes" id="UP000007065">
    <property type="component" value="Chromosome"/>
</dbReference>
<keyword evidence="3 8" id="KW-0812">Transmembrane</keyword>
<comment type="subcellular location">
    <subcellularLocation>
        <location evidence="1">Membrane</location>
    </subcellularLocation>
</comment>
<dbReference type="NCBIfam" id="TIGR00964">
    <property type="entry name" value="secE_bact"/>
    <property type="match status" value="1"/>
</dbReference>
<dbReference type="GeneID" id="93357810"/>
<accession>D1CJ36</accession>
<evidence type="ECO:0000256" key="5">
    <source>
        <dbReference type="ARBA" id="ARBA00022989"/>
    </source>
</evidence>